<evidence type="ECO:0000313" key="1">
    <source>
        <dbReference type="EMBL" id="RYC70872.1"/>
    </source>
</evidence>
<dbReference type="AlphaFoldDB" id="A0A4Q2UPP0"/>
<proteinExistence type="predicted"/>
<keyword evidence="2" id="KW-1185">Reference proteome</keyword>
<dbReference type="Proteomes" id="UP000290407">
    <property type="component" value="Unassembled WGS sequence"/>
</dbReference>
<dbReference type="EMBL" id="SBLB01000001">
    <property type="protein sequence ID" value="RYC70872.1"/>
    <property type="molecule type" value="Genomic_DNA"/>
</dbReference>
<dbReference type="RefSeq" id="WP_129599412.1">
    <property type="nucleotide sequence ID" value="NZ_SBLB01000001.1"/>
</dbReference>
<comment type="caution">
    <text evidence="1">The sequence shown here is derived from an EMBL/GenBank/DDBJ whole genome shotgun (WGS) entry which is preliminary data.</text>
</comment>
<gene>
    <name evidence="1" type="ORF">EQG79_01590</name>
</gene>
<name>A0A4Q2UPP0_9BACT</name>
<reference evidence="1 2" key="1">
    <citation type="submission" date="2019-01" db="EMBL/GenBank/DDBJ databases">
        <title>Spirosoma flava sp. nov., a propanil-degrading bacterium isolated from herbicide-contaminated soil.</title>
        <authorList>
            <person name="Zhang L."/>
            <person name="Jiang J.-D."/>
        </authorList>
    </citation>
    <scope>NUCLEOTIDE SEQUENCE [LARGE SCALE GENOMIC DNA]</scope>
    <source>
        <strain evidence="1 2">TY50</strain>
    </source>
</reference>
<organism evidence="1 2">
    <name type="scientific">Spirosoma sordidisoli</name>
    <dbReference type="NCBI Taxonomy" id="2502893"/>
    <lineage>
        <taxon>Bacteria</taxon>
        <taxon>Pseudomonadati</taxon>
        <taxon>Bacteroidota</taxon>
        <taxon>Cytophagia</taxon>
        <taxon>Cytophagales</taxon>
        <taxon>Cytophagaceae</taxon>
        <taxon>Spirosoma</taxon>
    </lineage>
</organism>
<evidence type="ECO:0000313" key="2">
    <source>
        <dbReference type="Proteomes" id="UP000290407"/>
    </source>
</evidence>
<protein>
    <submittedName>
        <fullName evidence="1">Uncharacterized protein</fullName>
    </submittedName>
</protein>
<accession>A0A4Q2UPP0</accession>
<sequence>MANRTLDLRTAFVAPFRRLTVETIYQAIREVVEENEEFIADLNREQLHAGLLDDGRPITPDYTDVTVTLKDAKGQPSDRVTLKDKGDFYGSIYTQVFADSFLIDATDPKTAELMAKYSDRIVGLTTESTARLVAFFRPQIIHKLQLLIR</sequence>